<evidence type="ECO:0000313" key="2">
    <source>
        <dbReference type="EMBL" id="RSN78401.1"/>
    </source>
</evidence>
<organism evidence="2 3">
    <name type="scientific">Candidatus Methanodesulfokora washburnensis</name>
    <dbReference type="NCBI Taxonomy" id="2478471"/>
    <lineage>
        <taxon>Archaea</taxon>
        <taxon>Thermoproteota</taxon>
        <taxon>Candidatus Korarchaeia</taxon>
        <taxon>Candidatus Korarchaeia incertae sedis</taxon>
        <taxon>Candidatus Methanodesulfokora</taxon>
    </lineage>
</organism>
<evidence type="ECO:0000313" key="3">
    <source>
        <dbReference type="Proteomes" id="UP000277582"/>
    </source>
</evidence>
<keyword evidence="3" id="KW-1185">Reference proteome</keyword>
<reference evidence="2 3" key="1">
    <citation type="submission" date="2018-10" db="EMBL/GenBank/DDBJ databases">
        <title>Co-occurring genomic capacity for anaerobic methane metabolism and dissimilatory sulfite reduction discovered in the Korarchaeota.</title>
        <authorList>
            <person name="Mckay L.J."/>
            <person name="Dlakic M."/>
            <person name="Fields M.W."/>
            <person name="Delmont T.O."/>
            <person name="Eren A.M."/>
            <person name="Jay Z.J."/>
            <person name="Klingelsmith K.B."/>
            <person name="Rusch D.B."/>
            <person name="Inskeep W.P."/>
        </authorList>
    </citation>
    <scope>NUCLEOTIDE SEQUENCE [LARGE SCALE GENOMIC DNA]</scope>
    <source>
        <strain evidence="2 3">MDKW</strain>
    </source>
</reference>
<proteinExistence type="predicted"/>
<comment type="caution">
    <text evidence="2">The sequence shown here is derived from an EMBL/GenBank/DDBJ whole genome shotgun (WGS) entry which is preliminary data.</text>
</comment>
<feature type="compositionally biased region" description="Basic and acidic residues" evidence="1">
    <location>
        <begin position="11"/>
        <end position="25"/>
    </location>
</feature>
<feature type="region of interest" description="Disordered" evidence="1">
    <location>
        <begin position="1"/>
        <end position="32"/>
    </location>
</feature>
<dbReference type="AlphaFoldDB" id="A0A429GWR4"/>
<gene>
    <name evidence="2" type="ORF">D6D85_01045</name>
</gene>
<evidence type="ECO:0000256" key="1">
    <source>
        <dbReference type="SAM" id="MobiDB-lite"/>
    </source>
</evidence>
<dbReference type="EMBL" id="RCOS01000018">
    <property type="protein sequence ID" value="RSN78401.1"/>
    <property type="molecule type" value="Genomic_DNA"/>
</dbReference>
<dbReference type="Proteomes" id="UP000277582">
    <property type="component" value="Unassembled WGS sequence"/>
</dbReference>
<accession>A0A429GWR4</accession>
<name>A0A429GWR4_9CREN</name>
<feature type="compositionally biased region" description="Basic residues" evidence="1">
    <location>
        <begin position="1"/>
        <end position="10"/>
    </location>
</feature>
<protein>
    <submittedName>
        <fullName evidence="2">Uncharacterized protein</fullName>
    </submittedName>
</protein>
<dbReference type="RefSeq" id="WP_153183994.1">
    <property type="nucleotide sequence ID" value="NZ_RCOS01000018.1"/>
</dbReference>
<sequence>MKLRRGKKVRKVEGKNKRKAPTDKGKKNKVGTNARKINEEYERTGWREVSTAIGILFVSRWRSRSKDKEDIIWVISPIEKNLGILFRFPNMWASEEMEDEIRIPVSYVVEVKDGKPTIKEKATGLVIKRDTLNAIAYAIERLEDNV</sequence>